<sequence length="238" mass="26052">MLWGHELHVNPGPRLTQSHPPVHAFSLPRFCDSGFTSVSDVMAKVSCSNPAQSRSHDSIVSYQQLIKKTHADGTSSIAILTRDPPTGPSVREVPSLFFSGDLMAKINTFMFWTSFHLSMGFSLDDVNLGPKRGLSLLGEGVSPEKKQITYEMTDSNSSHDDFQFASYSSVRTYLNIEKPASGAIDTCGYQVVTLLQSKNATTSWVGVPFGDVWIFDLDEGFSNASVQLCMGEMSGNVR</sequence>
<dbReference type="Proteomes" id="UP000269721">
    <property type="component" value="Unassembled WGS sequence"/>
</dbReference>
<protein>
    <submittedName>
        <fullName evidence="1">Uncharacterized protein</fullName>
    </submittedName>
</protein>
<dbReference type="AlphaFoldDB" id="A0A4P9WD35"/>
<keyword evidence="2" id="KW-1185">Reference proteome</keyword>
<reference evidence="2" key="1">
    <citation type="journal article" date="2018" name="Nat. Microbiol.">
        <title>Leveraging single-cell genomics to expand the fungal tree of life.</title>
        <authorList>
            <person name="Ahrendt S.R."/>
            <person name="Quandt C.A."/>
            <person name="Ciobanu D."/>
            <person name="Clum A."/>
            <person name="Salamov A."/>
            <person name="Andreopoulos B."/>
            <person name="Cheng J.F."/>
            <person name="Woyke T."/>
            <person name="Pelin A."/>
            <person name="Henrissat B."/>
            <person name="Reynolds N.K."/>
            <person name="Benny G.L."/>
            <person name="Smith M.E."/>
            <person name="James T.Y."/>
            <person name="Grigoriev I.V."/>
        </authorList>
    </citation>
    <scope>NUCLEOTIDE SEQUENCE [LARGE SCALE GENOMIC DNA]</scope>
</reference>
<accession>A0A4P9WD35</accession>
<gene>
    <name evidence="1" type="ORF">BDK51DRAFT_53067</name>
</gene>
<organism evidence="1 2">
    <name type="scientific">Blyttiomyces helicus</name>
    <dbReference type="NCBI Taxonomy" id="388810"/>
    <lineage>
        <taxon>Eukaryota</taxon>
        <taxon>Fungi</taxon>
        <taxon>Fungi incertae sedis</taxon>
        <taxon>Chytridiomycota</taxon>
        <taxon>Chytridiomycota incertae sedis</taxon>
        <taxon>Chytridiomycetes</taxon>
        <taxon>Chytridiomycetes incertae sedis</taxon>
        <taxon>Blyttiomyces</taxon>
    </lineage>
</organism>
<evidence type="ECO:0000313" key="1">
    <source>
        <dbReference type="EMBL" id="RKO88286.1"/>
    </source>
</evidence>
<proteinExistence type="predicted"/>
<name>A0A4P9WD35_9FUNG</name>
<dbReference type="EMBL" id="KZ996818">
    <property type="protein sequence ID" value="RKO88286.1"/>
    <property type="molecule type" value="Genomic_DNA"/>
</dbReference>
<evidence type="ECO:0000313" key="2">
    <source>
        <dbReference type="Proteomes" id="UP000269721"/>
    </source>
</evidence>